<dbReference type="RefSeq" id="WP_201361484.1">
    <property type="nucleotide sequence ID" value="NZ_BNJJ01000004.1"/>
</dbReference>
<dbReference type="InterPro" id="IPR036378">
    <property type="entry name" value="FAS1_dom_sf"/>
</dbReference>
<organism evidence="2 3">
    <name type="scientific">Dictyobacter formicarum</name>
    <dbReference type="NCBI Taxonomy" id="2778368"/>
    <lineage>
        <taxon>Bacteria</taxon>
        <taxon>Bacillati</taxon>
        <taxon>Chloroflexota</taxon>
        <taxon>Ktedonobacteria</taxon>
        <taxon>Ktedonobacterales</taxon>
        <taxon>Dictyobacteraceae</taxon>
        <taxon>Dictyobacter</taxon>
    </lineage>
</organism>
<dbReference type="SUPFAM" id="SSF82153">
    <property type="entry name" value="FAS1 domain"/>
    <property type="match status" value="1"/>
</dbReference>
<proteinExistence type="predicted"/>
<name>A0ABQ3VDV5_9CHLR</name>
<keyword evidence="3" id="KW-1185">Reference proteome</keyword>
<dbReference type="PANTHER" id="PTHR10900:SF77">
    <property type="entry name" value="FI19380P1"/>
    <property type="match status" value="1"/>
</dbReference>
<dbReference type="SMART" id="SM00554">
    <property type="entry name" value="FAS1"/>
    <property type="match status" value="1"/>
</dbReference>
<reference evidence="2 3" key="1">
    <citation type="journal article" date="2021" name="Int. J. Syst. Evol. Microbiol.">
        <title>Reticulibacter mediterranei gen. nov., sp. nov., within the new family Reticulibacteraceae fam. nov., and Ktedonospora formicarum gen. nov., sp. nov., Ktedonobacter robiniae sp. nov., Dictyobacter formicarum sp. nov. and Dictyobacter arantiisoli sp. nov., belonging to the class Ktedonobacteria.</title>
        <authorList>
            <person name="Yabe S."/>
            <person name="Zheng Y."/>
            <person name="Wang C.M."/>
            <person name="Sakai Y."/>
            <person name="Abe K."/>
            <person name="Yokota A."/>
            <person name="Donadio S."/>
            <person name="Cavaletti L."/>
            <person name="Monciardini P."/>
        </authorList>
    </citation>
    <scope>NUCLEOTIDE SEQUENCE [LARGE SCALE GENOMIC DNA]</scope>
    <source>
        <strain evidence="2 3">SOSP1-9</strain>
    </source>
</reference>
<gene>
    <name evidence="2" type="ORF">KSZ_18490</name>
</gene>
<sequence>MKDIDDLLLSRTTSFTFNALHTLLCASGLDVDLQSYAGNITLFAPPDEALERLKEKTPFDLMKDIQNLRRLLSFHMVPLRLTQANLHSLLQQAQPATTPTLELETISGYPLHVTQSESLMVEDASVLAVELIADNGIAHVIDHVLWPPGLHEGSFHSNVPFHTSA</sequence>
<accession>A0ABQ3VDV5</accession>
<feature type="domain" description="FAS1" evidence="1">
    <location>
        <begin position="1"/>
        <end position="145"/>
    </location>
</feature>
<evidence type="ECO:0000259" key="1">
    <source>
        <dbReference type="PROSITE" id="PS50213"/>
    </source>
</evidence>
<dbReference type="PANTHER" id="PTHR10900">
    <property type="entry name" value="PERIOSTIN-RELATED"/>
    <property type="match status" value="1"/>
</dbReference>
<protein>
    <recommendedName>
        <fullName evidence="1">FAS1 domain-containing protein</fullName>
    </recommendedName>
</protein>
<comment type="caution">
    <text evidence="2">The sequence shown here is derived from an EMBL/GenBank/DDBJ whole genome shotgun (WGS) entry which is preliminary data.</text>
</comment>
<dbReference type="Proteomes" id="UP000635565">
    <property type="component" value="Unassembled WGS sequence"/>
</dbReference>
<dbReference type="Gene3D" id="2.30.180.10">
    <property type="entry name" value="FAS1 domain"/>
    <property type="match status" value="1"/>
</dbReference>
<dbReference type="InterPro" id="IPR050904">
    <property type="entry name" value="Adhesion/Biosynth-related"/>
</dbReference>
<dbReference type="InterPro" id="IPR000782">
    <property type="entry name" value="FAS1_domain"/>
</dbReference>
<evidence type="ECO:0000313" key="3">
    <source>
        <dbReference type="Proteomes" id="UP000635565"/>
    </source>
</evidence>
<dbReference type="Pfam" id="PF02469">
    <property type="entry name" value="Fasciclin"/>
    <property type="match status" value="1"/>
</dbReference>
<dbReference type="EMBL" id="BNJJ01000004">
    <property type="protein sequence ID" value="GHO83843.1"/>
    <property type="molecule type" value="Genomic_DNA"/>
</dbReference>
<evidence type="ECO:0000313" key="2">
    <source>
        <dbReference type="EMBL" id="GHO83843.1"/>
    </source>
</evidence>
<dbReference type="PROSITE" id="PS50213">
    <property type="entry name" value="FAS1"/>
    <property type="match status" value="1"/>
</dbReference>